<proteinExistence type="predicted"/>
<dbReference type="AlphaFoldDB" id="A0A6N1ANT5"/>
<dbReference type="InterPro" id="IPR051082">
    <property type="entry name" value="Pentapeptide-BTB/POZ_domain"/>
</dbReference>
<dbReference type="InterPro" id="IPR027417">
    <property type="entry name" value="P-loop_NTPase"/>
</dbReference>
<protein>
    <submittedName>
        <fullName evidence="1">Pentapeptide repeat-containing protein</fullName>
    </submittedName>
</protein>
<sequence>MVAVERASLARAFGKVAVDLADLNFGSAIKGVIDATGAFKADPQTPPTAEEGAKLLLQRSAYAAAIRVIQAEARNAPVMAVEADLREIEAAILGATADVSLDLTAMAFTDPERWPGLEVLLALFDWCMRACGVSEDNRLLVRRALADALPLALAGEWRNPEREKDYQALRAALEQTPFDPAAQRSLQWNAYRDRLVKAMDAPLRALSPKKIRCSLNDLYVPLRAAVGDPEAPERTSGERRKRTLVWLDDALYSWATRTDCGDVDRIRVLSGEPGAGKSSACMKLAARLAAEKRRVLLVPLTRLNIAKGSLEELARYLAGDLGHDPFNALSAGEPLVLILDGLDELAKAGQGATVLLSGFITDLGQRLSEWNREDTRVLLLLAGRPGAVSTALNLGGMARRDEARLHVLRYRIVEQDRDGYEPQDLARLDQRSVWWKRFDPKGGMPEPLRRHDPHIDSLTEQPLLNWLLAQILTEEGPERAATISGVHDLYTRLFGHVLDRIHRRRQGDGSTEAIDPVRDRLEQMLEEVAVAAWHAGTDRAVALSAVERRLNDNQLSKELKRLSEDSDAALTALLDSFFCRAHQGVEHRLVEFTHKSFGQFLVACRVVRLLPEMPNAQEVRRNRTDAALKDWLELCGPTVMDRATYGFLSAEVALEAAHDPLKVDRWRDSLSSLLVECLETGMPLPDGAMRSRASERLVRNAETAMLCALAAAFRVSAKKSAPIRIDSAILAATLHRLAGPVTEYSVARDTFHIFDLTGTDLTSVDLTDADLTNADLTCADLTDANLMDADLTGAHLGKADLTRTNLNRATLGDADLTGADLRNANLSEARLTRANLTGSNLRDADLTGADLRDADLSCANLMGADLSHANLSCSNLRGANLTGADLTRVNLTGADLTRSNLRDANLRDANLTGANLREAELPSANLTRTNLWEADLTDANLTGANLNPEQLAACSRSP</sequence>
<dbReference type="Proteomes" id="UP000509702">
    <property type="component" value="Chromosome"/>
</dbReference>
<dbReference type="Pfam" id="PF00805">
    <property type="entry name" value="Pentapeptide"/>
    <property type="match status" value="3"/>
</dbReference>
<evidence type="ECO:0000313" key="1">
    <source>
        <dbReference type="EMBL" id="QKS53073.1"/>
    </source>
</evidence>
<dbReference type="KEGG" id="aoz:HUE56_22300"/>
<dbReference type="Gene3D" id="2.160.20.80">
    <property type="entry name" value="E3 ubiquitin-protein ligase SopA"/>
    <property type="match status" value="2"/>
</dbReference>
<dbReference type="SUPFAM" id="SSF52540">
    <property type="entry name" value="P-loop containing nucleoside triphosphate hydrolases"/>
    <property type="match status" value="1"/>
</dbReference>
<accession>A0A6N1ANT5</accession>
<dbReference type="InterPro" id="IPR001646">
    <property type="entry name" value="5peptide_repeat"/>
</dbReference>
<dbReference type="RefSeq" id="WP_174757352.1">
    <property type="nucleotide sequence ID" value="NZ_BSOV01000020.1"/>
</dbReference>
<dbReference type="Gene3D" id="3.40.50.300">
    <property type="entry name" value="P-loop containing nucleotide triphosphate hydrolases"/>
    <property type="match status" value="1"/>
</dbReference>
<organism evidence="1 2">
    <name type="scientific">Azospirillum oryzae</name>
    <dbReference type="NCBI Taxonomy" id="286727"/>
    <lineage>
        <taxon>Bacteria</taxon>
        <taxon>Pseudomonadati</taxon>
        <taxon>Pseudomonadota</taxon>
        <taxon>Alphaproteobacteria</taxon>
        <taxon>Rhodospirillales</taxon>
        <taxon>Azospirillaceae</taxon>
        <taxon>Azospirillum</taxon>
    </lineage>
</organism>
<dbReference type="EMBL" id="CP054619">
    <property type="protein sequence ID" value="QKS53073.1"/>
    <property type="molecule type" value="Genomic_DNA"/>
</dbReference>
<dbReference type="PANTHER" id="PTHR14136:SF17">
    <property type="entry name" value="BTB_POZ DOMAIN-CONTAINING PROTEIN KCTD9"/>
    <property type="match status" value="1"/>
</dbReference>
<dbReference type="PANTHER" id="PTHR14136">
    <property type="entry name" value="BTB_POZ DOMAIN-CONTAINING PROTEIN KCTD9"/>
    <property type="match status" value="1"/>
</dbReference>
<gene>
    <name evidence="1" type="ORF">HUE56_22300</name>
</gene>
<evidence type="ECO:0000313" key="2">
    <source>
        <dbReference type="Proteomes" id="UP000509702"/>
    </source>
</evidence>
<reference evidence="1 2" key="1">
    <citation type="submission" date="2020-06" db="EMBL/GenBank/DDBJ databases">
        <title>Complete genome of Azosprillum oryzae KACC14407.</title>
        <authorList>
            <person name="Kim M."/>
            <person name="Park Y.-J."/>
            <person name="Shin J.-H."/>
        </authorList>
    </citation>
    <scope>NUCLEOTIDE SEQUENCE [LARGE SCALE GENOMIC DNA]</scope>
    <source>
        <strain evidence="1 2">KACC 14407</strain>
    </source>
</reference>
<keyword evidence="2" id="KW-1185">Reference proteome</keyword>
<dbReference type="SUPFAM" id="SSF141571">
    <property type="entry name" value="Pentapeptide repeat-like"/>
    <property type="match status" value="1"/>
</dbReference>
<name>A0A6N1ANT5_9PROT</name>